<evidence type="ECO:0000256" key="1">
    <source>
        <dbReference type="SAM" id="Phobius"/>
    </source>
</evidence>
<dbReference type="PANTHER" id="PTHR31134:SF1">
    <property type="entry name" value="TRANSMEMBRANE PROTEIN 128"/>
    <property type="match status" value="1"/>
</dbReference>
<comment type="caution">
    <text evidence="2">The sequence shown here is derived from an EMBL/GenBank/DDBJ whole genome shotgun (WGS) entry which is preliminary data.</text>
</comment>
<feature type="transmembrane region" description="Helical" evidence="1">
    <location>
        <begin position="107"/>
        <end position="133"/>
    </location>
</feature>
<keyword evidence="1" id="KW-0472">Membrane</keyword>
<dbReference type="Pfam" id="PF20479">
    <property type="entry name" value="TMEM128"/>
    <property type="match status" value="1"/>
</dbReference>
<keyword evidence="3" id="KW-1185">Reference proteome</keyword>
<dbReference type="AlphaFoldDB" id="A0A9Q1BHG4"/>
<reference evidence="2" key="1">
    <citation type="submission" date="2021-10" db="EMBL/GenBank/DDBJ databases">
        <title>Tropical sea cucumber genome reveals ecological adaptation and Cuvierian tubules defense mechanism.</title>
        <authorList>
            <person name="Chen T."/>
        </authorList>
    </citation>
    <scope>NUCLEOTIDE SEQUENCE</scope>
    <source>
        <strain evidence="2">Nanhai2018</strain>
        <tissue evidence="2">Muscle</tissue>
    </source>
</reference>
<evidence type="ECO:0008006" key="4">
    <source>
        <dbReference type="Google" id="ProtNLM"/>
    </source>
</evidence>
<accession>A0A9Q1BHG4</accession>
<organism evidence="2 3">
    <name type="scientific">Holothuria leucospilota</name>
    <name type="common">Black long sea cucumber</name>
    <name type="synonym">Mertensiothuria leucospilota</name>
    <dbReference type="NCBI Taxonomy" id="206669"/>
    <lineage>
        <taxon>Eukaryota</taxon>
        <taxon>Metazoa</taxon>
        <taxon>Echinodermata</taxon>
        <taxon>Eleutherozoa</taxon>
        <taxon>Echinozoa</taxon>
        <taxon>Holothuroidea</taxon>
        <taxon>Aspidochirotacea</taxon>
        <taxon>Aspidochirotida</taxon>
        <taxon>Holothuriidae</taxon>
        <taxon>Holothuria</taxon>
    </lineage>
</organism>
<dbReference type="OrthoDB" id="58903at2759"/>
<proteinExistence type="predicted"/>
<dbReference type="InterPro" id="IPR033579">
    <property type="entry name" value="TMEM128"/>
</dbReference>
<feature type="transmembrane region" description="Helical" evidence="1">
    <location>
        <begin position="175"/>
        <end position="196"/>
    </location>
</feature>
<dbReference type="InterPro" id="IPR036259">
    <property type="entry name" value="MFS_trans_sf"/>
</dbReference>
<sequence length="197" mass="22492">MSSTTENLVEEKDKVVSSEENEYQLRRRRIAEVFSKAYGAEFEALSQLPPEELEKQIEEIRKRQEEGTPPQSPFNLHTLFWILATIGICYFTDFLPSIQHNQDVKRAWLYAGLGFIGINVIIGFYLVVICSFIRKINDWEEHAPTAIPIATAFFMMGALCVNVALWPVYGLLTPVFLFTLFMGFIVSIAMIPIFSLS</sequence>
<dbReference type="EMBL" id="JAIZAY010000017">
    <property type="protein sequence ID" value="KAJ8025414.1"/>
    <property type="molecule type" value="Genomic_DNA"/>
</dbReference>
<dbReference type="SUPFAM" id="SSF103473">
    <property type="entry name" value="MFS general substrate transporter"/>
    <property type="match status" value="1"/>
</dbReference>
<dbReference type="Proteomes" id="UP001152320">
    <property type="component" value="Chromosome 17"/>
</dbReference>
<feature type="transmembrane region" description="Helical" evidence="1">
    <location>
        <begin position="78"/>
        <end position="95"/>
    </location>
</feature>
<evidence type="ECO:0000313" key="3">
    <source>
        <dbReference type="Proteomes" id="UP001152320"/>
    </source>
</evidence>
<keyword evidence="1" id="KW-1133">Transmembrane helix</keyword>
<feature type="transmembrane region" description="Helical" evidence="1">
    <location>
        <begin position="145"/>
        <end position="169"/>
    </location>
</feature>
<gene>
    <name evidence="2" type="ORF">HOLleu_32961</name>
</gene>
<protein>
    <recommendedName>
        <fullName evidence="4">Transmembrane protein</fullName>
    </recommendedName>
</protein>
<keyword evidence="1" id="KW-0812">Transmembrane</keyword>
<evidence type="ECO:0000313" key="2">
    <source>
        <dbReference type="EMBL" id="KAJ8025414.1"/>
    </source>
</evidence>
<name>A0A9Q1BHG4_HOLLE</name>
<dbReference type="PANTHER" id="PTHR31134">
    <property type="entry name" value="TRANSMEMBRANE PROTEIN 128"/>
    <property type="match status" value="1"/>
</dbReference>